<dbReference type="KEGG" id="gac:GACE_2251"/>
<name>A0A0A7GJZ4_GEOAI</name>
<dbReference type="RefSeq" id="WP_052400308.1">
    <property type="nucleotide sequence ID" value="NZ_CP009552.1"/>
</dbReference>
<dbReference type="PANTHER" id="PTHR37030:SF3">
    <property type="entry name" value="POLYMERASE NUCLEOTIDYL TRANSFERASE DOMAIN-CONTAINING PROTEIN"/>
    <property type="match status" value="1"/>
</dbReference>
<dbReference type="HOGENOM" id="CLU_159724_0_0_2"/>
<dbReference type="Pfam" id="PF01909">
    <property type="entry name" value="NTP_transf_2"/>
    <property type="match status" value="1"/>
</dbReference>
<evidence type="ECO:0000259" key="1">
    <source>
        <dbReference type="Pfam" id="PF01909"/>
    </source>
</evidence>
<evidence type="ECO:0000313" key="3">
    <source>
        <dbReference type="Proteomes" id="UP000030624"/>
    </source>
</evidence>
<dbReference type="InterPro" id="IPR043519">
    <property type="entry name" value="NT_sf"/>
</dbReference>
<evidence type="ECO:0000313" key="2">
    <source>
        <dbReference type="EMBL" id="AIY91272.1"/>
    </source>
</evidence>
<gene>
    <name evidence="2" type="ORF">GACE_2251</name>
</gene>
<feature type="domain" description="Polymerase nucleotidyl transferase" evidence="1">
    <location>
        <begin position="15"/>
        <end position="74"/>
    </location>
</feature>
<dbReference type="SUPFAM" id="SSF81301">
    <property type="entry name" value="Nucleotidyltransferase"/>
    <property type="match status" value="1"/>
</dbReference>
<dbReference type="Proteomes" id="UP000030624">
    <property type="component" value="Chromosome"/>
</dbReference>
<dbReference type="InterPro" id="IPR002934">
    <property type="entry name" value="Polymerase_NTP_transf_dom"/>
</dbReference>
<accession>A0A0A7GJZ4</accession>
<dbReference type="Gene3D" id="3.30.460.10">
    <property type="entry name" value="Beta Polymerase, domain 2"/>
    <property type="match status" value="1"/>
</dbReference>
<dbReference type="STRING" id="565033.GACE_2251"/>
<protein>
    <recommendedName>
        <fullName evidence="1">Polymerase nucleotidyl transferase domain-containing protein</fullName>
    </recommendedName>
</protein>
<dbReference type="GO" id="GO:0016779">
    <property type="term" value="F:nucleotidyltransferase activity"/>
    <property type="evidence" value="ECO:0007669"/>
    <property type="project" value="InterPro"/>
</dbReference>
<organism evidence="2 3">
    <name type="scientific">Geoglobus acetivorans</name>
    <dbReference type="NCBI Taxonomy" id="565033"/>
    <lineage>
        <taxon>Archaea</taxon>
        <taxon>Methanobacteriati</taxon>
        <taxon>Methanobacteriota</taxon>
        <taxon>Archaeoglobi</taxon>
        <taxon>Archaeoglobales</taxon>
        <taxon>Archaeoglobaceae</taxon>
        <taxon>Geoglobus</taxon>
    </lineage>
</organism>
<dbReference type="eggNOG" id="arCOG01205">
    <property type="taxonomic scope" value="Archaea"/>
</dbReference>
<dbReference type="AlphaFoldDB" id="A0A0A7GJZ4"/>
<dbReference type="EMBL" id="CP009552">
    <property type="protein sequence ID" value="AIY91272.1"/>
    <property type="molecule type" value="Genomic_DNA"/>
</dbReference>
<dbReference type="CDD" id="cd05403">
    <property type="entry name" value="NT_KNTase_like"/>
    <property type="match status" value="1"/>
</dbReference>
<proteinExistence type="predicted"/>
<reference evidence="2 3" key="1">
    <citation type="journal article" date="2015" name="Appl. Environ. Microbiol.">
        <title>The Geoglobus acetivorans genome: Fe(III) reduction, acetate utilization, autotrophic growth, and degradation of aromatic compounds in a hyperthermophilic archaeon.</title>
        <authorList>
            <person name="Mardanov A.V."/>
            <person name="Slododkina G.B."/>
            <person name="Slobodkin A.I."/>
            <person name="Beletsky A.V."/>
            <person name="Gavrilov S.N."/>
            <person name="Kublanov I.V."/>
            <person name="Bonch-Osmolovskaya E.A."/>
            <person name="Skryabin K.G."/>
            <person name="Ravin N.V."/>
        </authorList>
    </citation>
    <scope>NUCLEOTIDE SEQUENCE [LARGE SCALE GENOMIC DNA]</scope>
    <source>
        <strain evidence="2 3">SBH6</strain>
    </source>
</reference>
<dbReference type="GeneID" id="24798814"/>
<dbReference type="PANTHER" id="PTHR37030">
    <property type="entry name" value="NUCLEOTIDYLTRANSFERASE"/>
    <property type="match status" value="1"/>
</dbReference>
<sequence>MERIAYFKSPERFVREMKEHIYKVVKEFEIYIFGSAVRGDYSPGLSDIDVAIVSDEFKDRDKKLQVYDLLFEKYFHTPFEFHILTKRQWEFYRRFIGDDLVKV</sequence>